<organism evidence="2 3">
    <name type="scientific">Blyttiomyces helicus</name>
    <dbReference type="NCBI Taxonomy" id="388810"/>
    <lineage>
        <taxon>Eukaryota</taxon>
        <taxon>Fungi</taxon>
        <taxon>Fungi incertae sedis</taxon>
        <taxon>Chytridiomycota</taxon>
        <taxon>Chytridiomycota incertae sedis</taxon>
        <taxon>Chytridiomycetes</taxon>
        <taxon>Chytridiomycetes incertae sedis</taxon>
        <taxon>Blyttiomyces</taxon>
    </lineage>
</organism>
<keyword evidence="3" id="KW-1185">Reference proteome</keyword>
<dbReference type="AlphaFoldDB" id="A0A4P9W6T6"/>
<dbReference type="EMBL" id="KZ996888">
    <property type="protein sequence ID" value="RKO88181.1"/>
    <property type="molecule type" value="Genomic_DNA"/>
</dbReference>
<name>A0A4P9W6T6_9FUNG</name>
<sequence>MREPRVEGEELLRLLRLDDDGEVGVDAVRVGAGASAVDGRVDRGGARGHRVPVRGADRARDKGVNVEGNRTGAPRAAEEPVALEDVTTEAGVEQLVEGDVRGVGLGEGPLGDDVSSATDGVQEGGGRAGEASDFSTHERLGVGVHEGHSERVEVIGVDLEGAGGNGAIHGVVAGVELGDGRVVAGADDGDERLVLGDDDLLEVDAGVDKNQLLGGREVRDGVDAFLHSAEDFGALRSLAKVDGVGLRGRRLDGVDVGVRHHGLAGVLGVHHRARNR</sequence>
<feature type="compositionally biased region" description="Basic and acidic residues" evidence="1">
    <location>
        <begin position="55"/>
        <end position="64"/>
    </location>
</feature>
<feature type="region of interest" description="Disordered" evidence="1">
    <location>
        <begin position="105"/>
        <end position="136"/>
    </location>
</feature>
<feature type="region of interest" description="Disordered" evidence="1">
    <location>
        <begin position="39"/>
        <end position="74"/>
    </location>
</feature>
<gene>
    <name evidence="2" type="ORF">BDK51DRAFT_38629</name>
</gene>
<evidence type="ECO:0000313" key="3">
    <source>
        <dbReference type="Proteomes" id="UP000269721"/>
    </source>
</evidence>
<evidence type="ECO:0000256" key="1">
    <source>
        <dbReference type="SAM" id="MobiDB-lite"/>
    </source>
</evidence>
<reference evidence="3" key="1">
    <citation type="journal article" date="2018" name="Nat. Microbiol.">
        <title>Leveraging single-cell genomics to expand the fungal tree of life.</title>
        <authorList>
            <person name="Ahrendt S.R."/>
            <person name="Quandt C.A."/>
            <person name="Ciobanu D."/>
            <person name="Clum A."/>
            <person name="Salamov A."/>
            <person name="Andreopoulos B."/>
            <person name="Cheng J.F."/>
            <person name="Woyke T."/>
            <person name="Pelin A."/>
            <person name="Henrissat B."/>
            <person name="Reynolds N.K."/>
            <person name="Benny G.L."/>
            <person name="Smith M.E."/>
            <person name="James T.Y."/>
            <person name="Grigoriev I.V."/>
        </authorList>
    </citation>
    <scope>NUCLEOTIDE SEQUENCE [LARGE SCALE GENOMIC DNA]</scope>
</reference>
<protein>
    <submittedName>
        <fullName evidence="2">Uncharacterized protein</fullName>
    </submittedName>
</protein>
<dbReference type="Proteomes" id="UP000269721">
    <property type="component" value="Unassembled WGS sequence"/>
</dbReference>
<accession>A0A4P9W6T6</accession>
<proteinExistence type="predicted"/>
<evidence type="ECO:0000313" key="2">
    <source>
        <dbReference type="EMBL" id="RKO88181.1"/>
    </source>
</evidence>